<name>A0ABV8QS83_9BACT</name>
<evidence type="ECO:0000259" key="1">
    <source>
        <dbReference type="PROSITE" id="PS50106"/>
    </source>
</evidence>
<sequence>MNCFRLFLLLNLLFIAQPLIAQKINRKGILGVGFYTTVPDSLAVALQYKNGVVIKNVIPNTTAAALGIQANDIITQVNNTVIAQPTALPIVAKNLRADENIEVTIVRNKVKKILAAKVLPKPYEQSDNAEIIYDAFPYKNGYVRTIYKTLKNKKPIGTIYFLQGLPCYSMDNFLPLDKTKQAIDALVERGFAVYRMEKADMGDNTNQQPCETMGFKDELAMYDAGYKNLLQLANVDTANIILFGHSMGGVTAPLLAQKYQPKAVVVYGTVFKPWLSYLLDANLLQPQMMYGESAQKLQQQINEALPYIHDYFLTDKTIEQITATPQGLAAMELLISYDAKTKLGLSGRAASVHKELNQMNVKAAWAATNSAVLAIYGECDIAAINADDHIALIDWVNKNHPGKGQFWLAPGTTHTFEAIGSMETFLKMQANQAQYASYAAARFNSKVFDYIGDWLKKQSSN</sequence>
<dbReference type="PROSITE" id="PS50106">
    <property type="entry name" value="PDZ"/>
    <property type="match status" value="1"/>
</dbReference>
<dbReference type="SUPFAM" id="SSF50156">
    <property type="entry name" value="PDZ domain-like"/>
    <property type="match status" value="1"/>
</dbReference>
<dbReference type="Proteomes" id="UP001595907">
    <property type="component" value="Unassembled WGS sequence"/>
</dbReference>
<organism evidence="2 3">
    <name type="scientific">Ferruginibacter yonginensis</name>
    <dbReference type="NCBI Taxonomy" id="1310416"/>
    <lineage>
        <taxon>Bacteria</taxon>
        <taxon>Pseudomonadati</taxon>
        <taxon>Bacteroidota</taxon>
        <taxon>Chitinophagia</taxon>
        <taxon>Chitinophagales</taxon>
        <taxon>Chitinophagaceae</taxon>
        <taxon>Ferruginibacter</taxon>
    </lineage>
</organism>
<evidence type="ECO:0000313" key="3">
    <source>
        <dbReference type="Proteomes" id="UP001595907"/>
    </source>
</evidence>
<dbReference type="PANTHER" id="PTHR43265">
    <property type="entry name" value="ESTERASE ESTD"/>
    <property type="match status" value="1"/>
</dbReference>
<dbReference type="Pfam" id="PF13180">
    <property type="entry name" value="PDZ_2"/>
    <property type="match status" value="1"/>
</dbReference>
<dbReference type="RefSeq" id="WP_379707603.1">
    <property type="nucleotide sequence ID" value="NZ_JBHSCZ010000001.1"/>
</dbReference>
<dbReference type="Gene3D" id="2.30.42.10">
    <property type="match status" value="1"/>
</dbReference>
<dbReference type="SMART" id="SM00228">
    <property type="entry name" value="PDZ"/>
    <property type="match status" value="1"/>
</dbReference>
<proteinExistence type="predicted"/>
<protein>
    <submittedName>
        <fullName evidence="2">PDZ domain-containing protein</fullName>
    </submittedName>
</protein>
<evidence type="ECO:0000313" key="2">
    <source>
        <dbReference type="EMBL" id="MFC4262243.1"/>
    </source>
</evidence>
<reference evidence="3" key="1">
    <citation type="journal article" date="2019" name="Int. J. Syst. Evol. Microbiol.">
        <title>The Global Catalogue of Microorganisms (GCM) 10K type strain sequencing project: providing services to taxonomists for standard genome sequencing and annotation.</title>
        <authorList>
            <consortium name="The Broad Institute Genomics Platform"/>
            <consortium name="The Broad Institute Genome Sequencing Center for Infectious Disease"/>
            <person name="Wu L."/>
            <person name="Ma J."/>
        </authorList>
    </citation>
    <scope>NUCLEOTIDE SEQUENCE [LARGE SCALE GENOMIC DNA]</scope>
    <source>
        <strain evidence="3">CECT 8289</strain>
    </source>
</reference>
<feature type="domain" description="PDZ" evidence="1">
    <location>
        <begin position="19"/>
        <end position="109"/>
    </location>
</feature>
<dbReference type="Pfam" id="PF12146">
    <property type="entry name" value="Hydrolase_4"/>
    <property type="match status" value="1"/>
</dbReference>
<dbReference type="InterPro" id="IPR022742">
    <property type="entry name" value="Hydrolase_4"/>
</dbReference>
<dbReference type="InterPro" id="IPR001478">
    <property type="entry name" value="PDZ"/>
</dbReference>
<gene>
    <name evidence="2" type="ORF">ACFOWM_05110</name>
</gene>
<comment type="caution">
    <text evidence="2">The sequence shown here is derived from an EMBL/GenBank/DDBJ whole genome shotgun (WGS) entry which is preliminary data.</text>
</comment>
<dbReference type="PANTHER" id="PTHR43265:SF1">
    <property type="entry name" value="ESTERASE ESTD"/>
    <property type="match status" value="1"/>
</dbReference>
<accession>A0ABV8QS83</accession>
<dbReference type="InterPro" id="IPR036034">
    <property type="entry name" value="PDZ_sf"/>
</dbReference>
<dbReference type="SUPFAM" id="SSF53474">
    <property type="entry name" value="alpha/beta-Hydrolases"/>
    <property type="match status" value="1"/>
</dbReference>
<dbReference type="InterPro" id="IPR053145">
    <property type="entry name" value="AB_hydrolase_Est10"/>
</dbReference>
<keyword evidence="3" id="KW-1185">Reference proteome</keyword>
<dbReference type="EMBL" id="JBHSCZ010000001">
    <property type="protein sequence ID" value="MFC4262243.1"/>
    <property type="molecule type" value="Genomic_DNA"/>
</dbReference>
<dbReference type="Gene3D" id="3.40.50.1820">
    <property type="entry name" value="alpha/beta hydrolase"/>
    <property type="match status" value="1"/>
</dbReference>
<dbReference type="InterPro" id="IPR029058">
    <property type="entry name" value="AB_hydrolase_fold"/>
</dbReference>